<evidence type="ECO:0000256" key="1">
    <source>
        <dbReference type="ARBA" id="ARBA00005058"/>
    </source>
</evidence>
<organism evidence="8">
    <name type="scientific">Prasinoderma singulare</name>
    <dbReference type="NCBI Taxonomy" id="676789"/>
    <lineage>
        <taxon>Eukaryota</taxon>
        <taxon>Viridiplantae</taxon>
        <taxon>Prasinodermophyta</taxon>
        <taxon>Prasinodermophyceae</taxon>
        <taxon>Prasinodermales</taxon>
        <taxon>Prasinodermaceae</taxon>
        <taxon>Prasinoderma</taxon>
    </lineage>
</organism>
<dbReference type="Gene3D" id="3.40.50.1580">
    <property type="entry name" value="Nucleoside phosphorylase domain"/>
    <property type="match status" value="1"/>
</dbReference>
<keyword evidence="4" id="KW-0328">Glycosyltransferase</keyword>
<evidence type="ECO:0000256" key="2">
    <source>
        <dbReference type="ARBA" id="ARBA00006751"/>
    </source>
</evidence>
<keyword evidence="5" id="KW-0808">Transferase</keyword>
<dbReference type="GO" id="GO:0004731">
    <property type="term" value="F:purine-nucleoside phosphorylase activity"/>
    <property type="evidence" value="ECO:0007669"/>
    <property type="project" value="UniProtKB-EC"/>
</dbReference>
<dbReference type="InterPro" id="IPR000845">
    <property type="entry name" value="Nucleoside_phosphorylase_d"/>
</dbReference>
<proteinExistence type="inferred from homology"/>
<evidence type="ECO:0000259" key="7">
    <source>
        <dbReference type="Pfam" id="PF01048"/>
    </source>
</evidence>
<dbReference type="UniPathway" id="UPA00606"/>
<dbReference type="EC" id="2.4.2.1" evidence="3"/>
<comment type="pathway">
    <text evidence="1">Purine metabolism; purine nucleoside salvage.</text>
</comment>
<gene>
    <name evidence="8" type="ORF">PSIN1315_LOCUS10095</name>
</gene>
<dbReference type="InterPro" id="IPR011268">
    <property type="entry name" value="Purine_phosphorylase"/>
</dbReference>
<dbReference type="PANTHER" id="PTHR11904">
    <property type="entry name" value="METHYLTHIOADENOSINE/PURINE NUCLEOSIDE PHOSPHORYLASE"/>
    <property type="match status" value="1"/>
</dbReference>
<dbReference type="GO" id="GO:0005737">
    <property type="term" value="C:cytoplasm"/>
    <property type="evidence" value="ECO:0007669"/>
    <property type="project" value="TreeGrafter"/>
</dbReference>
<sequence length="151" mass="16065">MSDAYCPRLRAAASMAAEGAGVPLRRGVFAYVGGPTFETPAEVRLLKVLGADAVAMSSVPEVTVARHVGISCLGFSMISNICLETHHPEILHGDELSGEKPPMAEHLDVLKNVQEYAVPNLKKVLRQLFTAQLQGEVVGARRNGEAATSAK</sequence>
<reference evidence="8" key="1">
    <citation type="submission" date="2021-01" db="EMBL/GenBank/DDBJ databases">
        <authorList>
            <person name="Corre E."/>
            <person name="Pelletier E."/>
            <person name="Niang G."/>
            <person name="Scheremetjew M."/>
            <person name="Finn R."/>
            <person name="Kale V."/>
            <person name="Holt S."/>
            <person name="Cochrane G."/>
            <person name="Meng A."/>
            <person name="Brown T."/>
            <person name="Cohen L."/>
        </authorList>
    </citation>
    <scope>NUCLEOTIDE SEQUENCE</scope>
    <source>
        <strain evidence="8">RCC927</strain>
    </source>
</reference>
<accession>A0A7S3BW01</accession>
<dbReference type="AlphaFoldDB" id="A0A7S3BW01"/>
<evidence type="ECO:0000313" key="8">
    <source>
        <dbReference type="EMBL" id="CAE0144907.1"/>
    </source>
</evidence>
<name>A0A7S3BW01_9VIRI</name>
<feature type="domain" description="Nucleoside phosphorylase" evidence="7">
    <location>
        <begin position="1"/>
        <end position="90"/>
    </location>
</feature>
<dbReference type="InterPro" id="IPR035994">
    <property type="entry name" value="Nucleoside_phosphorylase_sf"/>
</dbReference>
<dbReference type="SUPFAM" id="SSF53167">
    <property type="entry name" value="Purine and uridine phosphorylases"/>
    <property type="match status" value="1"/>
</dbReference>
<dbReference type="PANTHER" id="PTHR11904:SF9">
    <property type="entry name" value="PURINE NUCLEOSIDE PHOSPHORYLASE-RELATED"/>
    <property type="match status" value="1"/>
</dbReference>
<evidence type="ECO:0000256" key="3">
    <source>
        <dbReference type="ARBA" id="ARBA00011886"/>
    </source>
</evidence>
<evidence type="ECO:0000256" key="5">
    <source>
        <dbReference type="ARBA" id="ARBA00022679"/>
    </source>
</evidence>
<evidence type="ECO:0000256" key="4">
    <source>
        <dbReference type="ARBA" id="ARBA00022676"/>
    </source>
</evidence>
<comment type="similarity">
    <text evidence="2">Belongs to the PNP/MTAP phosphorylase family.</text>
</comment>
<protein>
    <recommendedName>
        <fullName evidence="3">purine-nucleoside phosphorylase</fullName>
        <ecNumber evidence="3">2.4.2.1</ecNumber>
    </recommendedName>
    <alternativeName>
        <fullName evidence="6">Inosine-guanosine phosphorylase</fullName>
    </alternativeName>
</protein>
<dbReference type="GO" id="GO:0009116">
    <property type="term" value="P:nucleoside metabolic process"/>
    <property type="evidence" value="ECO:0007669"/>
    <property type="project" value="InterPro"/>
</dbReference>
<evidence type="ECO:0000256" key="6">
    <source>
        <dbReference type="ARBA" id="ARBA00031036"/>
    </source>
</evidence>
<dbReference type="Pfam" id="PF01048">
    <property type="entry name" value="PNP_UDP_1"/>
    <property type="match status" value="1"/>
</dbReference>
<dbReference type="EMBL" id="HBHY01015623">
    <property type="protein sequence ID" value="CAE0144907.1"/>
    <property type="molecule type" value="Transcribed_RNA"/>
</dbReference>